<dbReference type="RefSeq" id="XP_009833163.1">
    <property type="nucleotide sequence ID" value="XM_009834861.1"/>
</dbReference>
<dbReference type="Pfam" id="PF00076">
    <property type="entry name" value="RRM_1"/>
    <property type="match status" value="2"/>
</dbReference>
<dbReference type="InterPro" id="IPR035979">
    <property type="entry name" value="RBD_domain_sf"/>
</dbReference>
<dbReference type="OrthoDB" id="1099063at2759"/>
<evidence type="ECO:0000256" key="3">
    <source>
        <dbReference type="ARBA" id="ARBA00022737"/>
    </source>
</evidence>
<protein>
    <recommendedName>
        <fullName evidence="8">RRM domain-containing protein</fullName>
    </recommendedName>
</protein>
<proteinExistence type="predicted"/>
<evidence type="ECO:0000256" key="4">
    <source>
        <dbReference type="ARBA" id="ARBA00022884"/>
    </source>
</evidence>
<dbReference type="GO" id="GO:0005737">
    <property type="term" value="C:cytoplasm"/>
    <property type="evidence" value="ECO:0007669"/>
    <property type="project" value="TreeGrafter"/>
</dbReference>
<dbReference type="GO" id="GO:0005634">
    <property type="term" value="C:nucleus"/>
    <property type="evidence" value="ECO:0007669"/>
    <property type="project" value="UniProtKB-SubCell"/>
</dbReference>
<dbReference type="SMART" id="SM00360">
    <property type="entry name" value="RRM"/>
    <property type="match status" value="2"/>
</dbReference>
<feature type="region of interest" description="Disordered" evidence="7">
    <location>
        <begin position="178"/>
        <end position="280"/>
    </location>
</feature>
<keyword evidence="3" id="KW-0677">Repeat</keyword>
<feature type="domain" description="RRM" evidence="8">
    <location>
        <begin position="3"/>
        <end position="78"/>
    </location>
</feature>
<dbReference type="InterPro" id="IPR050374">
    <property type="entry name" value="RRT5_SRSF_SR"/>
</dbReference>
<dbReference type="SMART" id="SM00361">
    <property type="entry name" value="RRM_1"/>
    <property type="match status" value="2"/>
</dbReference>
<feature type="region of interest" description="Disordered" evidence="7">
    <location>
        <begin position="73"/>
        <end position="93"/>
    </location>
</feature>
<evidence type="ECO:0000259" key="8">
    <source>
        <dbReference type="PROSITE" id="PS50102"/>
    </source>
</evidence>
<dbReference type="STRING" id="112090.W4GDM3"/>
<dbReference type="PANTHER" id="PTHR23003:SF62">
    <property type="entry name" value="SERINE_ARGININE (SR)-TYPE SHUTTLING MRNA BINDING PROTEIN NPL3"/>
    <property type="match status" value="1"/>
</dbReference>
<sequence>MCTRVYVGNLPMDVRTRELDDLFYKYGRIRDIDIKQPSRPPAFAFVEFEHSRDADDAIRGRDGYQFDGQRLRVERTNGGGGRGDRDRGGDKGFGRNLMGSGKYAVDVTGLPESAAWQDVKDFFRKAGDVIFAKVDKKGVGFVEFTNKEDMLRAVSKFDDVEFKTRTYTAVIRVKEANYTAKKSSSARSRSRSPQGKKSSSARSRSRSPRGRGRSASRSRSRSVSRSRSRSSSRGRSHSRSRSRSHDIKNDKKNDDEVKEKIDDKGTTPDEAVEVDAAIAE</sequence>
<feature type="compositionally biased region" description="Basic and acidic residues" evidence="7">
    <location>
        <begin position="82"/>
        <end position="93"/>
    </location>
</feature>
<feature type="domain" description="RRM" evidence="8">
    <location>
        <begin position="103"/>
        <end position="178"/>
    </location>
</feature>
<dbReference type="GO" id="GO:0003729">
    <property type="term" value="F:mRNA binding"/>
    <property type="evidence" value="ECO:0007669"/>
    <property type="project" value="TreeGrafter"/>
</dbReference>
<dbReference type="AlphaFoldDB" id="W4GDM3"/>
<dbReference type="InterPro" id="IPR012677">
    <property type="entry name" value="Nucleotide-bd_a/b_plait_sf"/>
</dbReference>
<dbReference type="VEuPathDB" id="FungiDB:H257_08807"/>
<evidence type="ECO:0000256" key="2">
    <source>
        <dbReference type="ARBA" id="ARBA00022664"/>
    </source>
</evidence>
<dbReference type="InterPro" id="IPR000504">
    <property type="entry name" value="RRM_dom"/>
</dbReference>
<dbReference type="GeneID" id="20810803"/>
<evidence type="ECO:0000256" key="5">
    <source>
        <dbReference type="ARBA" id="ARBA00023242"/>
    </source>
</evidence>
<evidence type="ECO:0000313" key="9">
    <source>
        <dbReference type="EMBL" id="ETV77376.1"/>
    </source>
</evidence>
<accession>W4GDM3</accession>
<dbReference type="Gene3D" id="3.30.70.330">
    <property type="match status" value="2"/>
</dbReference>
<reference evidence="9" key="1">
    <citation type="submission" date="2013-12" db="EMBL/GenBank/DDBJ databases">
        <title>The Genome Sequence of Aphanomyces astaci APO3.</title>
        <authorList>
            <consortium name="The Broad Institute Genomics Platform"/>
            <person name="Russ C."/>
            <person name="Tyler B."/>
            <person name="van West P."/>
            <person name="Dieguez-Uribeondo J."/>
            <person name="Young S.K."/>
            <person name="Zeng Q."/>
            <person name="Gargeya S."/>
            <person name="Fitzgerald M."/>
            <person name="Abouelleil A."/>
            <person name="Alvarado L."/>
            <person name="Chapman S.B."/>
            <person name="Gainer-Dewar J."/>
            <person name="Goldberg J."/>
            <person name="Griggs A."/>
            <person name="Gujja S."/>
            <person name="Hansen M."/>
            <person name="Howarth C."/>
            <person name="Imamovic A."/>
            <person name="Ireland A."/>
            <person name="Larimer J."/>
            <person name="McCowan C."/>
            <person name="Murphy C."/>
            <person name="Pearson M."/>
            <person name="Poon T.W."/>
            <person name="Priest M."/>
            <person name="Roberts A."/>
            <person name="Saif S."/>
            <person name="Shea T."/>
            <person name="Sykes S."/>
            <person name="Wortman J."/>
            <person name="Nusbaum C."/>
            <person name="Birren B."/>
        </authorList>
    </citation>
    <scope>NUCLEOTIDE SEQUENCE [LARGE SCALE GENOMIC DNA]</scope>
    <source>
        <strain evidence="9">APO3</strain>
    </source>
</reference>
<gene>
    <name evidence="9" type="ORF">H257_08807</name>
</gene>
<comment type="subcellular location">
    <subcellularLocation>
        <location evidence="1">Nucleus</location>
    </subcellularLocation>
</comment>
<evidence type="ECO:0000256" key="6">
    <source>
        <dbReference type="PROSITE-ProRule" id="PRU00176"/>
    </source>
</evidence>
<dbReference type="PANTHER" id="PTHR23003">
    <property type="entry name" value="RNA RECOGNITION MOTIF RRM DOMAIN CONTAINING PROTEIN"/>
    <property type="match status" value="1"/>
</dbReference>
<dbReference type="EMBL" id="KI913133">
    <property type="protein sequence ID" value="ETV77376.1"/>
    <property type="molecule type" value="Genomic_DNA"/>
</dbReference>
<evidence type="ECO:0000256" key="1">
    <source>
        <dbReference type="ARBA" id="ARBA00004123"/>
    </source>
</evidence>
<feature type="compositionally biased region" description="Basic and acidic residues" evidence="7">
    <location>
        <begin position="243"/>
        <end position="267"/>
    </location>
</feature>
<keyword evidence="5" id="KW-0539">Nucleus</keyword>
<dbReference type="PROSITE" id="PS50102">
    <property type="entry name" value="RRM"/>
    <property type="match status" value="2"/>
</dbReference>
<feature type="compositionally biased region" description="Basic residues" evidence="7">
    <location>
        <begin position="203"/>
        <end position="242"/>
    </location>
</feature>
<dbReference type="InterPro" id="IPR003954">
    <property type="entry name" value="RRM_euk-type"/>
</dbReference>
<evidence type="ECO:0000256" key="7">
    <source>
        <dbReference type="SAM" id="MobiDB-lite"/>
    </source>
</evidence>
<keyword evidence="4 6" id="KW-0694">RNA-binding</keyword>
<organism evidence="9">
    <name type="scientific">Aphanomyces astaci</name>
    <name type="common">Crayfish plague agent</name>
    <dbReference type="NCBI Taxonomy" id="112090"/>
    <lineage>
        <taxon>Eukaryota</taxon>
        <taxon>Sar</taxon>
        <taxon>Stramenopiles</taxon>
        <taxon>Oomycota</taxon>
        <taxon>Saprolegniomycetes</taxon>
        <taxon>Saprolegniales</taxon>
        <taxon>Verrucalvaceae</taxon>
        <taxon>Aphanomyces</taxon>
    </lineage>
</organism>
<keyword evidence="2" id="KW-0507">mRNA processing</keyword>
<dbReference type="GO" id="GO:0006397">
    <property type="term" value="P:mRNA processing"/>
    <property type="evidence" value="ECO:0007669"/>
    <property type="project" value="UniProtKB-KW"/>
</dbReference>
<name>W4GDM3_APHAT</name>
<dbReference type="SUPFAM" id="SSF54928">
    <property type="entry name" value="RNA-binding domain, RBD"/>
    <property type="match status" value="1"/>
</dbReference>